<evidence type="ECO:0000256" key="9">
    <source>
        <dbReference type="PROSITE-ProRule" id="PRU00043"/>
    </source>
</evidence>
<dbReference type="PANTHER" id="PTHR24028:SF234">
    <property type="entry name" value="PROTOCADHERIN GAMMA-A3"/>
    <property type="match status" value="1"/>
</dbReference>
<dbReference type="SUPFAM" id="SSF49313">
    <property type="entry name" value="Cadherin-like"/>
    <property type="match status" value="1"/>
</dbReference>
<feature type="non-terminal residue" evidence="11">
    <location>
        <position position="1"/>
    </location>
</feature>
<evidence type="ECO:0000256" key="6">
    <source>
        <dbReference type="ARBA" id="ARBA00022989"/>
    </source>
</evidence>
<dbReference type="Pfam" id="PF00028">
    <property type="entry name" value="Cadherin"/>
    <property type="match status" value="1"/>
</dbReference>
<dbReference type="PROSITE" id="PS50268">
    <property type="entry name" value="CADHERIN_2"/>
    <property type="match status" value="1"/>
</dbReference>
<dbReference type="InterPro" id="IPR050174">
    <property type="entry name" value="Protocadherin/Cadherin-CA"/>
</dbReference>
<name>A0A852MEY0_9AVES</name>
<evidence type="ECO:0000259" key="10">
    <source>
        <dbReference type="PROSITE" id="PS50268"/>
    </source>
</evidence>
<evidence type="ECO:0000256" key="8">
    <source>
        <dbReference type="ARBA" id="ARBA00023180"/>
    </source>
</evidence>
<feature type="domain" description="Cadherin" evidence="10">
    <location>
        <begin position="1"/>
        <end position="70"/>
    </location>
</feature>
<keyword evidence="4 9" id="KW-0106">Calcium</keyword>
<evidence type="ECO:0000256" key="3">
    <source>
        <dbReference type="ARBA" id="ARBA00022737"/>
    </source>
</evidence>
<reference evidence="11 12" key="1">
    <citation type="submission" date="2020-02" db="EMBL/GenBank/DDBJ databases">
        <title>Bird 10,000 Genomes (B10K) Project - Family phase.</title>
        <authorList>
            <person name="Zhang G."/>
        </authorList>
    </citation>
    <scope>NUCLEOTIDE SEQUENCE [LARGE SCALE GENOMIC DNA]</scope>
    <source>
        <strain evidence="11">B10K-DU-017-21</strain>
    </source>
</reference>
<evidence type="ECO:0000256" key="2">
    <source>
        <dbReference type="ARBA" id="ARBA00022692"/>
    </source>
</evidence>
<dbReference type="CDD" id="cd11304">
    <property type="entry name" value="Cadherin_repeat"/>
    <property type="match status" value="1"/>
</dbReference>
<feature type="non-terminal residue" evidence="11">
    <location>
        <position position="71"/>
    </location>
</feature>
<dbReference type="GO" id="GO:0005509">
    <property type="term" value="F:calcium ion binding"/>
    <property type="evidence" value="ECO:0007669"/>
    <property type="project" value="UniProtKB-UniRule"/>
</dbReference>
<proteinExistence type="predicted"/>
<dbReference type="Gene3D" id="2.60.40.60">
    <property type="entry name" value="Cadherins"/>
    <property type="match status" value="1"/>
</dbReference>
<evidence type="ECO:0000256" key="4">
    <source>
        <dbReference type="ARBA" id="ARBA00022837"/>
    </source>
</evidence>
<keyword evidence="12" id="KW-1185">Reference proteome</keyword>
<sequence length="71" mass="7660">LTASDADEGRNGHVKYSMKKITEKASQIFKLDAETGAITLLQSLDFEEGDCYELEVKAEDGGGFSDTAKVS</sequence>
<keyword evidence="5" id="KW-0130">Cell adhesion</keyword>
<comment type="subcellular location">
    <subcellularLocation>
        <location evidence="1">Membrane</location>
        <topology evidence="1">Single-pass membrane protein</topology>
    </subcellularLocation>
</comment>
<dbReference type="GO" id="GO:0005886">
    <property type="term" value="C:plasma membrane"/>
    <property type="evidence" value="ECO:0007669"/>
    <property type="project" value="TreeGrafter"/>
</dbReference>
<keyword evidence="3" id="KW-0677">Repeat</keyword>
<keyword evidence="7" id="KW-0472">Membrane</keyword>
<accession>A0A852MEY0</accession>
<dbReference type="InterPro" id="IPR002126">
    <property type="entry name" value="Cadherin-like_dom"/>
</dbReference>
<keyword evidence="8" id="KW-0325">Glycoprotein</keyword>
<dbReference type="EMBL" id="WBNK01007459">
    <property type="protein sequence ID" value="NXY00617.1"/>
    <property type="molecule type" value="Genomic_DNA"/>
</dbReference>
<dbReference type="InterPro" id="IPR015919">
    <property type="entry name" value="Cadherin-like_sf"/>
</dbReference>
<dbReference type="Proteomes" id="UP000632886">
    <property type="component" value="Unassembled WGS sequence"/>
</dbReference>
<gene>
    <name evidence="11" type="primary">Pcdhga9_1</name>
    <name evidence="11" type="ORF">CENBEN_R14742</name>
</gene>
<evidence type="ECO:0000256" key="5">
    <source>
        <dbReference type="ARBA" id="ARBA00022889"/>
    </source>
</evidence>
<evidence type="ECO:0000256" key="7">
    <source>
        <dbReference type="ARBA" id="ARBA00023136"/>
    </source>
</evidence>
<evidence type="ECO:0000256" key="1">
    <source>
        <dbReference type="ARBA" id="ARBA00004167"/>
    </source>
</evidence>
<comment type="caution">
    <text evidence="11">The sequence shown here is derived from an EMBL/GenBank/DDBJ whole genome shotgun (WGS) entry which is preliminary data.</text>
</comment>
<dbReference type="PANTHER" id="PTHR24028">
    <property type="entry name" value="CADHERIN-87A"/>
    <property type="match status" value="1"/>
</dbReference>
<organism evidence="11 12">
    <name type="scientific">Centropus bengalensis</name>
    <name type="common">lesser coucal</name>
    <dbReference type="NCBI Taxonomy" id="1463675"/>
    <lineage>
        <taxon>Eukaryota</taxon>
        <taxon>Metazoa</taxon>
        <taxon>Chordata</taxon>
        <taxon>Craniata</taxon>
        <taxon>Vertebrata</taxon>
        <taxon>Euteleostomi</taxon>
        <taxon>Archelosauria</taxon>
        <taxon>Archosauria</taxon>
        <taxon>Dinosauria</taxon>
        <taxon>Saurischia</taxon>
        <taxon>Theropoda</taxon>
        <taxon>Coelurosauria</taxon>
        <taxon>Aves</taxon>
        <taxon>Neognathae</taxon>
        <taxon>Neoaves</taxon>
        <taxon>Otidimorphae</taxon>
        <taxon>Cuculiformes</taxon>
        <taxon>Centropidae</taxon>
        <taxon>Centropus</taxon>
    </lineage>
</organism>
<evidence type="ECO:0000313" key="11">
    <source>
        <dbReference type="EMBL" id="NXY00617.1"/>
    </source>
</evidence>
<dbReference type="AlphaFoldDB" id="A0A852MEY0"/>
<dbReference type="GO" id="GO:0007156">
    <property type="term" value="P:homophilic cell adhesion via plasma membrane adhesion molecules"/>
    <property type="evidence" value="ECO:0007669"/>
    <property type="project" value="InterPro"/>
</dbReference>
<evidence type="ECO:0000313" key="12">
    <source>
        <dbReference type="Proteomes" id="UP000632886"/>
    </source>
</evidence>
<dbReference type="FunFam" id="2.60.40.60:FF:000002">
    <property type="entry name" value="Protocadherin alpha 2"/>
    <property type="match status" value="1"/>
</dbReference>
<protein>
    <submittedName>
        <fullName evidence="11">PCDG9 protein</fullName>
    </submittedName>
</protein>
<dbReference type="SMART" id="SM00112">
    <property type="entry name" value="CA"/>
    <property type="match status" value="1"/>
</dbReference>
<keyword evidence="2" id="KW-0812">Transmembrane</keyword>
<keyword evidence="6" id="KW-1133">Transmembrane helix</keyword>